<dbReference type="Proteomes" id="UP001157733">
    <property type="component" value="Chromosome"/>
</dbReference>
<evidence type="ECO:0000256" key="1">
    <source>
        <dbReference type="SAM" id="SignalP"/>
    </source>
</evidence>
<accession>A0ABN8W192</accession>
<evidence type="ECO:0000259" key="2">
    <source>
        <dbReference type="Pfam" id="PF04453"/>
    </source>
</evidence>
<dbReference type="InterPro" id="IPR020889">
    <property type="entry name" value="LipoPS_assembly_LptD"/>
</dbReference>
<keyword evidence="1" id="KW-0732">Signal</keyword>
<feature type="chain" id="PRO_5047120465" evidence="1">
    <location>
        <begin position="18"/>
        <end position="730"/>
    </location>
</feature>
<feature type="signal peptide" evidence="1">
    <location>
        <begin position="1"/>
        <end position="17"/>
    </location>
</feature>
<dbReference type="PANTHER" id="PTHR30189:SF1">
    <property type="entry name" value="LPS-ASSEMBLY PROTEIN LPTD"/>
    <property type="match status" value="1"/>
</dbReference>
<proteinExistence type="inferred from homology"/>
<gene>
    <name evidence="3" type="ORF">NSPWAT_1785</name>
</gene>
<protein>
    <submittedName>
        <fullName evidence="3">Outer membrane protein Imp, required for envelope biogenesis / Organic solvent tolerance protein</fullName>
    </submittedName>
</protein>
<name>A0ABN8W192_9BACT</name>
<dbReference type="HAMAP" id="MF_01411">
    <property type="entry name" value="LPS_assembly_LptD"/>
    <property type="match status" value="1"/>
</dbReference>
<evidence type="ECO:0000313" key="3">
    <source>
        <dbReference type="EMBL" id="CAI2718644.1"/>
    </source>
</evidence>
<dbReference type="EMBL" id="OX336137">
    <property type="protein sequence ID" value="CAI2718644.1"/>
    <property type="molecule type" value="Genomic_DNA"/>
</dbReference>
<sequence>MALLALLTGLFASPGLAQPPVPDSTQNAEAEKEDPVEITADYMEHFVKEKLIKARGNVVVRYQNRTVRADKMAVNTETGQGHAQGNVVMQTEDGSTMEAVRGDFNIKTHRGILLRTRGTLKGQDGQEYYVSGQIFRRFSDEHYQTENATLTTCTGLLPAWMIEVGKADILTEDRALFTGGVFRVKGIPLIFIPVGYVPIITERKSGFLTPSVGISNLDGLTIQNRYFWAISRSYDATIGADYLENRGLRSSLEFRYRPHETTEGWWRGEHLKDDISGRTFWKLDARHKQVLPGGAQLQARLDQTSSANFNKTFKSQTEIRTRRSNDSFLSVFKGWETNSLDILGRYRESEQADRDDLFGILPSATWVTQSFELGKSNFYFNQEMNFTQFLLDLDPTIGTDNNQTIQRFDFHPQVSYPISFAPWLRLTPQVGFRETYYDKEISDQIDPSTGQPFIKGEFTREVFEFSTVLEGPKFNRVFQPTEPGGAAFKHVVEPRVQYDYISNFDRKDRERVRVIDGIDDVRPTESLTYFLTQRLLRKDTDAKGNGVVTQVARFEVSQSYNFRESRRFETPLTPRRPFSNLRFDLDSRLTDYFMLNFDSEYNVYDGHVQRFNVDVGVKISEWLMVVVEKRQVHNESAMILGTLDVTLPKGWNFKYSARFDEFNDRVLEHNGRATYSDKCKCWGLSLDIIRRRNINLNVNQAETKILLSFELRGLADFDGSRGETFIHRGF</sequence>
<dbReference type="PANTHER" id="PTHR30189">
    <property type="entry name" value="LPS-ASSEMBLY PROTEIN"/>
    <property type="match status" value="1"/>
</dbReference>
<evidence type="ECO:0000313" key="4">
    <source>
        <dbReference type="Proteomes" id="UP001157733"/>
    </source>
</evidence>
<dbReference type="InterPro" id="IPR050218">
    <property type="entry name" value="LptD"/>
</dbReference>
<organism evidence="3 4">
    <name type="scientific">Nitrospina watsonii</name>
    <dbReference type="NCBI Taxonomy" id="1323948"/>
    <lineage>
        <taxon>Bacteria</taxon>
        <taxon>Pseudomonadati</taxon>
        <taxon>Nitrospinota/Tectimicrobiota group</taxon>
        <taxon>Nitrospinota</taxon>
        <taxon>Nitrospinia</taxon>
        <taxon>Nitrospinales</taxon>
        <taxon>Nitrospinaceae</taxon>
        <taxon>Nitrospina</taxon>
    </lineage>
</organism>
<keyword evidence="4" id="KW-1185">Reference proteome</keyword>
<dbReference type="Gene3D" id="2.60.450.10">
    <property type="entry name" value="Lipopolysaccharide (LPS) transport protein A like domain"/>
    <property type="match status" value="1"/>
</dbReference>
<dbReference type="Pfam" id="PF04453">
    <property type="entry name" value="LptD"/>
    <property type="match status" value="1"/>
</dbReference>
<reference evidence="3 4" key="1">
    <citation type="submission" date="2022-09" db="EMBL/GenBank/DDBJ databases">
        <authorList>
            <person name="Kop L."/>
        </authorList>
    </citation>
    <scope>NUCLEOTIDE SEQUENCE [LARGE SCALE GENOMIC DNA]</scope>
    <source>
        <strain evidence="3 4">347</strain>
    </source>
</reference>
<dbReference type="InterPro" id="IPR007543">
    <property type="entry name" value="LptD_C"/>
</dbReference>
<feature type="domain" description="LptD C-terminal" evidence="2">
    <location>
        <begin position="283"/>
        <end position="634"/>
    </location>
</feature>